<organism evidence="2 3">
    <name type="scientific">Fundicoccus ignavus</name>
    <dbReference type="NCBI Taxonomy" id="2664442"/>
    <lineage>
        <taxon>Bacteria</taxon>
        <taxon>Bacillati</taxon>
        <taxon>Bacillota</taxon>
        <taxon>Bacilli</taxon>
        <taxon>Lactobacillales</taxon>
        <taxon>Aerococcaceae</taxon>
        <taxon>Fundicoccus</taxon>
    </lineage>
</organism>
<dbReference type="Proteomes" id="UP000430975">
    <property type="component" value="Unassembled WGS sequence"/>
</dbReference>
<protein>
    <submittedName>
        <fullName evidence="2">Lmo0937 family membrane protein</fullName>
    </submittedName>
</protein>
<proteinExistence type="predicted"/>
<keyword evidence="1" id="KW-0812">Transmembrane</keyword>
<dbReference type="NCBIfam" id="NF033488">
    <property type="entry name" value="lmo0937_fam_TM"/>
    <property type="match status" value="1"/>
</dbReference>
<dbReference type="RefSeq" id="WP_153863259.1">
    <property type="nucleotide sequence ID" value="NZ_WJQS01000003.1"/>
</dbReference>
<gene>
    <name evidence="2" type="ORF">GIY09_03770</name>
</gene>
<evidence type="ECO:0000313" key="3">
    <source>
        <dbReference type="Proteomes" id="UP000430975"/>
    </source>
</evidence>
<evidence type="ECO:0000313" key="2">
    <source>
        <dbReference type="EMBL" id="MRI84998.1"/>
    </source>
</evidence>
<dbReference type="InterPro" id="IPR043727">
    <property type="entry name" value="Lmo0937-like"/>
</dbReference>
<keyword evidence="1" id="KW-1133">Transmembrane helix</keyword>
<name>A0A6I2GK91_9LACT</name>
<dbReference type="EMBL" id="WJQS01000003">
    <property type="protein sequence ID" value="MRI84998.1"/>
    <property type="molecule type" value="Genomic_DNA"/>
</dbReference>
<accession>A0A6I2GK91</accession>
<feature type="transmembrane region" description="Helical" evidence="1">
    <location>
        <begin position="5"/>
        <end position="22"/>
    </location>
</feature>
<sequence>MGNILWTVIVVLVVLWLLGLVLEIGGGLIHALLVIAGIIFVFQLITGRRKL</sequence>
<dbReference type="Pfam" id="PF18919">
    <property type="entry name" value="DUF5670"/>
    <property type="match status" value="1"/>
</dbReference>
<evidence type="ECO:0000256" key="1">
    <source>
        <dbReference type="SAM" id="Phobius"/>
    </source>
</evidence>
<dbReference type="AlphaFoldDB" id="A0A6I2GK91"/>
<keyword evidence="1" id="KW-0472">Membrane</keyword>
<keyword evidence="3" id="KW-1185">Reference proteome</keyword>
<feature type="transmembrane region" description="Helical" evidence="1">
    <location>
        <begin position="28"/>
        <end position="46"/>
    </location>
</feature>
<reference evidence="2 3" key="1">
    <citation type="submission" date="2019-11" db="EMBL/GenBank/DDBJ databases">
        <title>Characterisation of Fundicoccus ignavus gen. nov. sp. nov., a novel genus of the family Aerococcaceae isolated from bulk tank milk.</title>
        <authorList>
            <person name="Siebert A."/>
            <person name="Huptas C."/>
            <person name="Wenning M."/>
            <person name="Scherer S."/>
            <person name="Doll E.V."/>
        </authorList>
    </citation>
    <scope>NUCLEOTIDE SEQUENCE [LARGE SCALE GENOMIC DNA]</scope>
    <source>
        <strain evidence="2 3">WS4759</strain>
    </source>
</reference>
<comment type="caution">
    <text evidence="2">The sequence shown here is derived from an EMBL/GenBank/DDBJ whole genome shotgun (WGS) entry which is preliminary data.</text>
</comment>